<sequence length="157" mass="17381">MKKFFGRRRSKTWLAVDQAGLTFSEPNESEKTWMAGHLQLAANLNIDVDDIAHVASFYELLLRSWRDSPADRRSDPNVSINAIGTVFGEHLVRKTVLKWVVASDRFGTEHAVHDAATDTLVSPANAVSKRWSTGSSGEFIGLICSQVSLQVGPRRLS</sequence>
<dbReference type="KEGG" id="ria:C7V51_02005"/>
<name>A0AAD1ACC8_9MICO</name>
<dbReference type="AlphaFoldDB" id="A0AAD1ACC8"/>
<organism evidence="2 3">
    <name type="scientific">Rathayibacter iranicus</name>
    <dbReference type="NCBI Taxonomy" id="59737"/>
    <lineage>
        <taxon>Bacteria</taxon>
        <taxon>Bacillati</taxon>
        <taxon>Actinomycetota</taxon>
        <taxon>Actinomycetes</taxon>
        <taxon>Micrococcales</taxon>
        <taxon>Microbacteriaceae</taxon>
        <taxon>Rathayibacter</taxon>
    </lineage>
</organism>
<evidence type="ECO:0000313" key="2">
    <source>
        <dbReference type="EMBL" id="AZZ54790.1"/>
    </source>
</evidence>
<dbReference type="RefSeq" id="WP_104264018.1">
    <property type="nucleotide sequence ID" value="NZ_CP028130.1"/>
</dbReference>
<dbReference type="InterPro" id="IPR024266">
    <property type="entry name" value="DUF3806"/>
</dbReference>
<evidence type="ECO:0000259" key="1">
    <source>
        <dbReference type="Pfam" id="PF12713"/>
    </source>
</evidence>
<proteinExistence type="predicted"/>
<gene>
    <name evidence="2" type="ORF">C7V51_02005</name>
</gene>
<accession>A0AAD1ACC8</accession>
<protein>
    <submittedName>
        <fullName evidence="2">DUF3806 domain-containing protein</fullName>
    </submittedName>
</protein>
<dbReference type="Proteomes" id="UP000283946">
    <property type="component" value="Chromosome"/>
</dbReference>
<feature type="domain" description="DUF3806" evidence="1">
    <location>
        <begin position="75"/>
        <end position="138"/>
    </location>
</feature>
<evidence type="ECO:0000313" key="3">
    <source>
        <dbReference type="Proteomes" id="UP000283946"/>
    </source>
</evidence>
<reference evidence="2 3" key="1">
    <citation type="submission" date="2018-03" db="EMBL/GenBank/DDBJ databases">
        <title>Bacteriophage NCPPB3778 and a type I-E CRISPR drive the evolution of the US Biological Select Agent, Rathayibacter toxicus.</title>
        <authorList>
            <person name="Davis E.W.II."/>
            <person name="Tabima J.F."/>
            <person name="Weisberg A.J."/>
            <person name="Dantas Lopes L."/>
            <person name="Wiseman M.S."/>
            <person name="Wiseman M.S."/>
            <person name="Pupko T."/>
            <person name="Belcher M.S."/>
            <person name="Sechler A.J."/>
            <person name="Tancos M.A."/>
            <person name="Schroeder B.K."/>
            <person name="Murray T.D."/>
            <person name="Luster D.G."/>
            <person name="Schneider W.L."/>
            <person name="Rogers E."/>
            <person name="Andreote F.D."/>
            <person name="Grunwald N.J."/>
            <person name="Putnam M.L."/>
            <person name="Chang J.H."/>
        </authorList>
    </citation>
    <scope>NUCLEOTIDE SEQUENCE [LARGE SCALE GENOMIC DNA]</scope>
    <source>
        <strain evidence="2 3">NCCPB 2253</strain>
    </source>
</reference>
<dbReference type="EMBL" id="CP028130">
    <property type="protein sequence ID" value="AZZ54790.1"/>
    <property type="molecule type" value="Genomic_DNA"/>
</dbReference>
<dbReference type="Pfam" id="PF12713">
    <property type="entry name" value="DUF3806"/>
    <property type="match status" value="1"/>
</dbReference>
<dbReference type="Gene3D" id="1.20.120.1090">
    <property type="match status" value="1"/>
</dbReference>